<dbReference type="Proteomes" id="UP000636479">
    <property type="component" value="Unassembled WGS sequence"/>
</dbReference>
<gene>
    <name evidence="4" type="ORF">MIND_01016700</name>
</gene>
<feature type="signal peptide" evidence="3">
    <location>
        <begin position="1"/>
        <end position="19"/>
    </location>
</feature>
<feature type="region of interest" description="Disordered" evidence="1">
    <location>
        <begin position="241"/>
        <end position="292"/>
    </location>
</feature>
<feature type="compositionally biased region" description="Basic and acidic residues" evidence="1">
    <location>
        <begin position="246"/>
        <end position="255"/>
    </location>
</feature>
<feature type="compositionally biased region" description="Basic and acidic residues" evidence="1">
    <location>
        <begin position="282"/>
        <end position="292"/>
    </location>
</feature>
<dbReference type="AlphaFoldDB" id="A0A8H6SBF9"/>
<evidence type="ECO:0000256" key="2">
    <source>
        <dbReference type="SAM" id="Phobius"/>
    </source>
</evidence>
<feature type="compositionally biased region" description="Polar residues" evidence="1">
    <location>
        <begin position="261"/>
        <end position="281"/>
    </location>
</feature>
<dbReference type="OrthoDB" id="3362711at2759"/>
<evidence type="ECO:0000313" key="5">
    <source>
        <dbReference type="Proteomes" id="UP000636479"/>
    </source>
</evidence>
<evidence type="ECO:0000256" key="3">
    <source>
        <dbReference type="SAM" id="SignalP"/>
    </source>
</evidence>
<keyword evidence="3" id="KW-0732">Signal</keyword>
<protein>
    <submittedName>
        <fullName evidence="4">Uncharacterized protein</fullName>
    </submittedName>
</protein>
<keyword evidence="5" id="KW-1185">Reference proteome</keyword>
<feature type="chain" id="PRO_5034194741" evidence="3">
    <location>
        <begin position="20"/>
        <end position="292"/>
    </location>
</feature>
<dbReference type="EMBL" id="JACAZF010000009">
    <property type="protein sequence ID" value="KAF7294790.1"/>
    <property type="molecule type" value="Genomic_DNA"/>
</dbReference>
<dbReference type="RefSeq" id="XP_037216153.1">
    <property type="nucleotide sequence ID" value="XM_037366759.1"/>
</dbReference>
<sequence length="292" mass="30857">MTLGPVFFAALAFSRFALAQTTNATCEVSHKWASNSQKQSPCEVASSLVAVCSGSYEVGALPDGFHYNGPDVATANPCWCNTVTYSMFSECALCQGRTFVMWSLWEINCKSVTKDAFPNPLPAGLHVPGWAYLDVEAGDQFNETLAFANANITESTAASQPSKTSAPISTSRVTSSAAAATSSASPPAADDSGQAPLNQKRINAIGGGVVGGFAALVVVALALFCFHRKRRIAQTQGAVLESPTMSEHRPEHNDNLEVAPSMSQRSIPSITVSSLHSQQDTTSHRARDDAPV</sequence>
<feature type="transmembrane region" description="Helical" evidence="2">
    <location>
        <begin position="204"/>
        <end position="226"/>
    </location>
</feature>
<reference evidence="4" key="1">
    <citation type="submission" date="2020-05" db="EMBL/GenBank/DDBJ databases">
        <title>Mycena genomes resolve the evolution of fungal bioluminescence.</title>
        <authorList>
            <person name="Tsai I.J."/>
        </authorList>
    </citation>
    <scope>NUCLEOTIDE SEQUENCE</scope>
    <source>
        <strain evidence="4">171206Taipei</strain>
    </source>
</reference>
<keyword evidence="2" id="KW-1133">Transmembrane helix</keyword>
<comment type="caution">
    <text evidence="4">The sequence shown here is derived from an EMBL/GenBank/DDBJ whole genome shotgun (WGS) entry which is preliminary data.</text>
</comment>
<evidence type="ECO:0000313" key="4">
    <source>
        <dbReference type="EMBL" id="KAF7294790.1"/>
    </source>
</evidence>
<organism evidence="4 5">
    <name type="scientific">Mycena indigotica</name>
    <dbReference type="NCBI Taxonomy" id="2126181"/>
    <lineage>
        <taxon>Eukaryota</taxon>
        <taxon>Fungi</taxon>
        <taxon>Dikarya</taxon>
        <taxon>Basidiomycota</taxon>
        <taxon>Agaricomycotina</taxon>
        <taxon>Agaricomycetes</taxon>
        <taxon>Agaricomycetidae</taxon>
        <taxon>Agaricales</taxon>
        <taxon>Marasmiineae</taxon>
        <taxon>Mycenaceae</taxon>
        <taxon>Mycena</taxon>
    </lineage>
</organism>
<evidence type="ECO:0000256" key="1">
    <source>
        <dbReference type="SAM" id="MobiDB-lite"/>
    </source>
</evidence>
<dbReference type="GeneID" id="59349275"/>
<accession>A0A8H6SBF9</accession>
<name>A0A8H6SBF9_9AGAR</name>
<keyword evidence="2" id="KW-0812">Transmembrane</keyword>
<proteinExistence type="predicted"/>
<keyword evidence="2" id="KW-0472">Membrane</keyword>